<protein>
    <submittedName>
        <fullName evidence="1">Uncharacterized protein</fullName>
    </submittedName>
</protein>
<name>A0ACC1SVB4_9APHY</name>
<accession>A0ACC1SVB4</accession>
<dbReference type="Proteomes" id="UP001148662">
    <property type="component" value="Unassembled WGS sequence"/>
</dbReference>
<evidence type="ECO:0000313" key="1">
    <source>
        <dbReference type="EMBL" id="KAJ3547093.1"/>
    </source>
</evidence>
<proteinExistence type="predicted"/>
<dbReference type="EMBL" id="JANHOG010001001">
    <property type="protein sequence ID" value="KAJ3547093.1"/>
    <property type="molecule type" value="Genomic_DNA"/>
</dbReference>
<sequence length="214" mass="24119">MHLLRAGDVVWDVAAGDEGECGEVALLHQDLDYTYSRVGDPPRYLPSLAFPPSYFHRIIRTMGSGNPIVRVDVSPWGEEVLSNIRLLQDKIRMETPQGGYHNVVRWVNRSSFTIRAPRGSKTIRLTMPHTAGAGPSPTGAWVIDPDWFGTVVVETEGTNEGREDLQERCRIQMMGGRGAEADENRTVWRILRERSRPGEIWIRAVSKKERLITA</sequence>
<gene>
    <name evidence="1" type="ORF">NM688_g5436</name>
</gene>
<organism evidence="1 2">
    <name type="scientific">Phlebia brevispora</name>
    <dbReference type="NCBI Taxonomy" id="194682"/>
    <lineage>
        <taxon>Eukaryota</taxon>
        <taxon>Fungi</taxon>
        <taxon>Dikarya</taxon>
        <taxon>Basidiomycota</taxon>
        <taxon>Agaricomycotina</taxon>
        <taxon>Agaricomycetes</taxon>
        <taxon>Polyporales</taxon>
        <taxon>Meruliaceae</taxon>
        <taxon>Phlebia</taxon>
    </lineage>
</organism>
<reference evidence="1" key="1">
    <citation type="submission" date="2022-07" db="EMBL/GenBank/DDBJ databases">
        <title>Genome Sequence of Phlebia brevispora.</title>
        <authorList>
            <person name="Buettner E."/>
        </authorList>
    </citation>
    <scope>NUCLEOTIDE SEQUENCE</scope>
    <source>
        <strain evidence="1">MPL23</strain>
    </source>
</reference>
<keyword evidence="2" id="KW-1185">Reference proteome</keyword>
<evidence type="ECO:0000313" key="2">
    <source>
        <dbReference type="Proteomes" id="UP001148662"/>
    </source>
</evidence>
<comment type="caution">
    <text evidence="1">The sequence shown here is derived from an EMBL/GenBank/DDBJ whole genome shotgun (WGS) entry which is preliminary data.</text>
</comment>